<dbReference type="PANTHER" id="PTHR12550">
    <property type="entry name" value="HEPATOMA-DERIVED GROWTH FACTOR-RELATED"/>
    <property type="match status" value="1"/>
</dbReference>
<reference evidence="11 12" key="1">
    <citation type="submission" date="2024-01" db="EMBL/GenBank/DDBJ databases">
        <title>The genomes of 5 underutilized Papilionoideae crops provide insights into root nodulation and disease resistanc.</title>
        <authorList>
            <person name="Yuan L."/>
        </authorList>
    </citation>
    <scope>NUCLEOTIDE SEQUENCE [LARGE SCALE GENOMIC DNA]</scope>
    <source>
        <strain evidence="11">ZHUSHIDOU_FW_LH</strain>
        <tissue evidence="11">Leaf</tissue>
    </source>
</reference>
<sequence length="1285" mass="139237">MAPSRRKGVSKAAAAAAACKQWKVGDLVLAKVKGFPAWPATVSEPEKWGFSKDSKKVHVFFFGTQQIAFCNPADVEAFTEEKKQSLVKRRGKGADFVRAVQEIIDSYEKLKREAQVNETNSGGEVANADVSRPVDPSVNIELKDHTDAPLTLGSLMKSSNSDKLDELVCAAEDVLAVAPRGESYNKEASVEGPIATAVATMSVKSPLPVTYSSRKRSADSSLQVCVTRKNAPVQRSRSSSQVQNFVGPCSDDGNSDGNISVDATRNVSVRRNKRVRKSPDLLGCDDADSSAFASNGSTKDNGSGILTIDSNAFSSDDVCTIDSNFKLEHSETMDFPKGEVELNEVNDLKIKAIVNKKKRKPNAKRATNDVAKPTLRLEEEAGAQNGSQSSQNVCGNSKERCSEQGGDEHLPLLKRARVRMGKASSMEAKLNSIVQDHEKSCKEVIVISPQHLIRSSKCENGSPADVDLTSHNGNLDNVFPSELSAPCSESESLVCKINKDHFFGCSMDGEAALPPSKRLHRALEAMSANAAEGQACMESLSSVMISIENKLSTKLNKQLTKFDLHETGMDVLPGAGDHVGEDIGDKTDTQTLPATEVVSQTEKTDSQIPLHGKVSPNLDVKYCEVLSNQDSPGASLLPNDDNNRSNASDTSEQNGLSVDPMAGANEIGKLLPQNTINAPQDKVVVCEDSLCLKQAVGDSSKVDDMNEVVKEVIFKGQMEDLNSVSISNDCSGGKGTLGMQSSPSFTNGGGCLPQGSPPNTSVCNVSTSDSSNILQNRSCSPDVHQKPTLSGPVDGWKDGYVGNQGSRLTGKSTEARHAALIYFEAMLGTLTRTKESIGRATRIAIDCAKFGIADKVLEILIHNLETESSLRRRVDMFFLVDSIAQCSRGLKGDVGGVFLSAMQAVLPRLLSAAAPPGSAAQENRRQCLKVLRLWLERRILPESIIRHHIRELGPYSASTSGGVYSRRTLRTERPLDDPVREMEGMLVDEYGSNSSFQLPGFCMPPMLKDEDEGSDSDGGNFESVTPEHDSETHYVHETAQAIEKRRHVLEDVDGELEMEDVAPSVDGGNAMPFEKNPPLFFPPALPPEKPSSPSPPSCPPPPPPPPPPLPSLPPPPPPLHLMSSTPNPCHAAVDSKVYMDSQAGKDNTLHSLAQPSAAPRNSQAINDAVQHNSHMQIPKSTRSFNSFPAPSPANFRNSDGGRIENKGYSLRPPPHVRSNQFSFVNGERVKPQREVRPPPSYSNGNHFMRSMERENFYNYPERLRPPPYDHRERWNVPGPYSGPRS</sequence>
<keyword evidence="5" id="KW-0287">Flowering</keyword>
<keyword evidence="4" id="KW-0805">Transcription regulation</keyword>
<keyword evidence="3" id="KW-0507">mRNA processing</keyword>
<evidence type="ECO:0000259" key="9">
    <source>
        <dbReference type="PROSITE" id="PS50812"/>
    </source>
</evidence>
<dbReference type="GO" id="GO:0009908">
    <property type="term" value="P:flower development"/>
    <property type="evidence" value="ECO:0007669"/>
    <property type="project" value="UniProtKB-KW"/>
</dbReference>
<feature type="compositionally biased region" description="Pro residues" evidence="8">
    <location>
        <begin position="1079"/>
        <end position="1119"/>
    </location>
</feature>
<feature type="region of interest" description="Disordered" evidence="8">
    <location>
        <begin position="358"/>
        <end position="408"/>
    </location>
</feature>
<comment type="subcellular location">
    <subcellularLocation>
        <location evidence="1">Nucleus</location>
    </subcellularLocation>
</comment>
<dbReference type="FunFam" id="1.25.40.90:FF:000037">
    <property type="entry name" value="Enhancer of ag-4 2"/>
    <property type="match status" value="1"/>
</dbReference>
<dbReference type="SUPFAM" id="SSF63748">
    <property type="entry name" value="Tudor/PWWP/MBT"/>
    <property type="match status" value="1"/>
</dbReference>
<accession>A0AAN9DYX5</accession>
<evidence type="ECO:0000256" key="3">
    <source>
        <dbReference type="ARBA" id="ARBA00022664"/>
    </source>
</evidence>
<feature type="compositionally biased region" description="Basic and acidic residues" evidence="8">
    <location>
        <begin position="578"/>
        <end position="588"/>
    </location>
</feature>
<keyword evidence="7" id="KW-0539">Nucleus</keyword>
<dbReference type="EMBL" id="JAYWIO010000008">
    <property type="protein sequence ID" value="KAK7242976.1"/>
    <property type="molecule type" value="Genomic_DNA"/>
</dbReference>
<feature type="region of interest" description="Disordered" evidence="8">
    <location>
        <begin position="629"/>
        <end position="661"/>
    </location>
</feature>
<dbReference type="PROSITE" id="PS51391">
    <property type="entry name" value="CID"/>
    <property type="match status" value="1"/>
</dbReference>
<evidence type="ECO:0000256" key="6">
    <source>
        <dbReference type="ARBA" id="ARBA00023163"/>
    </source>
</evidence>
<feature type="compositionally biased region" description="Basic and acidic residues" evidence="8">
    <location>
        <begin position="1227"/>
        <end position="1236"/>
    </location>
</feature>
<keyword evidence="6" id="KW-0804">Transcription</keyword>
<comment type="caution">
    <text evidence="11">The sequence shown here is derived from an EMBL/GenBank/DDBJ whole genome shotgun (WGS) entry which is preliminary data.</text>
</comment>
<feature type="domain" description="PWWP" evidence="9">
    <location>
        <begin position="24"/>
        <end position="81"/>
    </location>
</feature>
<feature type="compositionally biased region" description="Polar residues" evidence="8">
    <location>
        <begin position="644"/>
        <end position="656"/>
    </location>
</feature>
<keyword evidence="2" id="KW-0217">Developmental protein</keyword>
<dbReference type="SMART" id="SM00293">
    <property type="entry name" value="PWWP"/>
    <property type="match status" value="1"/>
</dbReference>
<feature type="region of interest" description="Disordered" evidence="8">
    <location>
        <begin position="1009"/>
        <end position="1032"/>
    </location>
</feature>
<name>A0AAN9DYX5_CROPI</name>
<dbReference type="Gene3D" id="1.25.40.90">
    <property type="match status" value="1"/>
</dbReference>
<dbReference type="PROSITE" id="PS50812">
    <property type="entry name" value="PWWP"/>
    <property type="match status" value="1"/>
</dbReference>
<feature type="region of interest" description="Disordered" evidence="8">
    <location>
        <begin position="777"/>
        <end position="796"/>
    </location>
</feature>
<dbReference type="GO" id="GO:0006397">
    <property type="term" value="P:mRNA processing"/>
    <property type="evidence" value="ECO:0007669"/>
    <property type="project" value="UniProtKB-KW"/>
</dbReference>
<evidence type="ECO:0000313" key="12">
    <source>
        <dbReference type="Proteomes" id="UP001372338"/>
    </source>
</evidence>
<dbReference type="InterPro" id="IPR008942">
    <property type="entry name" value="ENTH_VHS"/>
</dbReference>
<protein>
    <submittedName>
        <fullName evidence="11">Uncharacterized protein</fullName>
    </submittedName>
</protein>
<feature type="compositionally biased region" description="Polar residues" evidence="8">
    <location>
        <begin position="1149"/>
        <end position="1188"/>
    </location>
</feature>
<dbReference type="Pfam" id="PF00855">
    <property type="entry name" value="PWWP"/>
    <property type="match status" value="1"/>
</dbReference>
<dbReference type="GO" id="GO:0005634">
    <property type="term" value="C:nucleus"/>
    <property type="evidence" value="ECO:0007669"/>
    <property type="project" value="UniProtKB-SubCell"/>
</dbReference>
<dbReference type="InterPro" id="IPR006569">
    <property type="entry name" value="CID_dom"/>
</dbReference>
<dbReference type="Pfam" id="PF04818">
    <property type="entry name" value="CID"/>
    <property type="match status" value="1"/>
</dbReference>
<feature type="compositionally biased region" description="Polar residues" evidence="8">
    <location>
        <begin position="384"/>
        <end position="395"/>
    </location>
</feature>
<dbReference type="InterPro" id="IPR000313">
    <property type="entry name" value="PWWP_dom"/>
</dbReference>
<feature type="compositionally biased region" description="Basic and acidic residues" evidence="8">
    <location>
        <begin position="1249"/>
        <end position="1274"/>
    </location>
</feature>
<organism evidence="11 12">
    <name type="scientific">Crotalaria pallida</name>
    <name type="common">Smooth rattlebox</name>
    <name type="synonym">Crotalaria striata</name>
    <dbReference type="NCBI Taxonomy" id="3830"/>
    <lineage>
        <taxon>Eukaryota</taxon>
        <taxon>Viridiplantae</taxon>
        <taxon>Streptophyta</taxon>
        <taxon>Embryophyta</taxon>
        <taxon>Tracheophyta</taxon>
        <taxon>Spermatophyta</taxon>
        <taxon>Magnoliopsida</taxon>
        <taxon>eudicotyledons</taxon>
        <taxon>Gunneridae</taxon>
        <taxon>Pentapetalae</taxon>
        <taxon>rosids</taxon>
        <taxon>fabids</taxon>
        <taxon>Fabales</taxon>
        <taxon>Fabaceae</taxon>
        <taxon>Papilionoideae</taxon>
        <taxon>50 kb inversion clade</taxon>
        <taxon>genistoids sensu lato</taxon>
        <taxon>core genistoids</taxon>
        <taxon>Crotalarieae</taxon>
        <taxon>Crotalaria</taxon>
    </lineage>
</organism>
<feature type="compositionally biased region" description="Polar residues" evidence="8">
    <location>
        <begin position="589"/>
        <end position="601"/>
    </location>
</feature>
<gene>
    <name evidence="11" type="ORF">RIF29_37758</name>
</gene>
<keyword evidence="12" id="KW-1185">Reference proteome</keyword>
<dbReference type="Proteomes" id="UP001372338">
    <property type="component" value="Unassembled WGS sequence"/>
</dbReference>
<evidence type="ECO:0000259" key="10">
    <source>
        <dbReference type="PROSITE" id="PS51391"/>
    </source>
</evidence>
<feature type="region of interest" description="Disordered" evidence="8">
    <location>
        <begin position="575"/>
        <end position="612"/>
    </location>
</feature>
<feature type="region of interest" description="Disordered" evidence="8">
    <location>
        <begin position="236"/>
        <end position="261"/>
    </location>
</feature>
<evidence type="ECO:0000256" key="7">
    <source>
        <dbReference type="ARBA" id="ARBA00023242"/>
    </source>
</evidence>
<evidence type="ECO:0000256" key="8">
    <source>
        <dbReference type="SAM" id="MobiDB-lite"/>
    </source>
</evidence>
<evidence type="ECO:0000313" key="11">
    <source>
        <dbReference type="EMBL" id="KAK7242976.1"/>
    </source>
</evidence>
<evidence type="ECO:0000256" key="4">
    <source>
        <dbReference type="ARBA" id="ARBA00023015"/>
    </source>
</evidence>
<proteinExistence type="predicted"/>
<evidence type="ECO:0000256" key="1">
    <source>
        <dbReference type="ARBA" id="ARBA00004123"/>
    </source>
</evidence>
<evidence type="ECO:0000256" key="5">
    <source>
        <dbReference type="ARBA" id="ARBA00023089"/>
    </source>
</evidence>
<dbReference type="CDD" id="cd20147">
    <property type="entry name" value="PWWP_HULK"/>
    <property type="match status" value="1"/>
</dbReference>
<dbReference type="PANTHER" id="PTHR12550:SF80">
    <property type="entry name" value="TUDOR_PWWP_MBT SUPERFAMILY PROTEIN"/>
    <property type="match status" value="1"/>
</dbReference>
<feature type="compositionally biased region" description="Basic and acidic residues" evidence="8">
    <location>
        <begin position="397"/>
        <end position="408"/>
    </location>
</feature>
<feature type="region of interest" description="Disordered" evidence="8">
    <location>
        <begin position="1062"/>
        <end position="1285"/>
    </location>
</feature>
<dbReference type="SMART" id="SM00582">
    <property type="entry name" value="RPR"/>
    <property type="match status" value="1"/>
</dbReference>
<dbReference type="Gene3D" id="2.30.30.140">
    <property type="match status" value="1"/>
</dbReference>
<evidence type="ECO:0000256" key="2">
    <source>
        <dbReference type="ARBA" id="ARBA00022473"/>
    </source>
</evidence>
<feature type="domain" description="CID" evidence="10">
    <location>
        <begin position="815"/>
        <end position="956"/>
    </location>
</feature>